<reference evidence="1 2" key="1">
    <citation type="submission" date="2010-02" db="EMBL/GenBank/DDBJ databases">
        <authorList>
            <person name="Weinstock G."/>
            <person name="Sodergren E."/>
            <person name="Clifton S."/>
            <person name="Fulton L."/>
            <person name="Fulton B."/>
            <person name="Courtney L."/>
            <person name="Fronick C."/>
            <person name="Harrison M."/>
            <person name="Strong C."/>
            <person name="Farmer C."/>
            <person name="Delahaunty K."/>
            <person name="Markovic C."/>
            <person name="Hall O."/>
            <person name="Minx P."/>
            <person name="Tomlinson C."/>
            <person name="Mitreva M."/>
            <person name="Nelson J."/>
            <person name="Hou S."/>
            <person name="Wollam A."/>
            <person name="Pepin K.H."/>
            <person name="Johnson M."/>
            <person name="Bhonagiri V."/>
            <person name="Zhang X."/>
            <person name="Suruliraj S."/>
            <person name="Warren W."/>
            <person name="Chinwalla A."/>
            <person name="Mardis E.R."/>
            <person name="Wilson R.K."/>
        </authorList>
    </citation>
    <scope>NUCLEOTIDE SEQUENCE [LARGE SCALE GENOMIC DNA]</scope>
    <source>
        <strain evidence="1 2">ATCC 29315</strain>
    </source>
</reference>
<dbReference type="EMBL" id="ADBF01000261">
    <property type="protein sequence ID" value="EFE48113.1"/>
    <property type="molecule type" value="Genomic_DNA"/>
</dbReference>
<comment type="caution">
    <text evidence="1">The sequence shown here is derived from an EMBL/GenBank/DDBJ whole genome shotgun (WGS) entry which is preliminary data.</text>
</comment>
<protein>
    <submittedName>
        <fullName evidence="1">Uncharacterized protein</fullName>
    </submittedName>
</protein>
<organism evidence="1 2">
    <name type="scientific">Neisseria elongata subsp. glycolytica ATCC 29315</name>
    <dbReference type="NCBI Taxonomy" id="546263"/>
    <lineage>
        <taxon>Bacteria</taxon>
        <taxon>Pseudomonadati</taxon>
        <taxon>Pseudomonadota</taxon>
        <taxon>Betaproteobacteria</taxon>
        <taxon>Neisseriales</taxon>
        <taxon>Neisseriaceae</taxon>
        <taxon>Neisseria</taxon>
    </lineage>
</organism>
<dbReference type="AlphaFoldDB" id="D4DVM6"/>
<proteinExistence type="predicted"/>
<gene>
    <name evidence="1" type="ORF">NEIELOOT_03144</name>
</gene>
<dbReference type="Proteomes" id="UP000005536">
    <property type="component" value="Unassembled WGS sequence"/>
</dbReference>
<evidence type="ECO:0000313" key="2">
    <source>
        <dbReference type="Proteomes" id="UP000005536"/>
    </source>
</evidence>
<accession>D4DVM6</accession>
<name>D4DVM6_NEIEG</name>
<evidence type="ECO:0000313" key="1">
    <source>
        <dbReference type="EMBL" id="EFE48113.1"/>
    </source>
</evidence>
<sequence>MLLGGLAKAELPAVRTGLGFIDRKLGGFLELGWYAYQMKLIGTGNAPQPKRSAWAELFRLLKNIRQHRLRSERA</sequence>